<evidence type="ECO:0000313" key="3">
    <source>
        <dbReference type="Proteomes" id="UP000077755"/>
    </source>
</evidence>
<dbReference type="PANTHER" id="PTHR32212:SF461">
    <property type="entry name" value="F-BOX DOMAIN-CONTAINING PROTEIN"/>
    <property type="match status" value="1"/>
</dbReference>
<dbReference type="PROSITE" id="PS50181">
    <property type="entry name" value="FBOX"/>
    <property type="match status" value="1"/>
</dbReference>
<dbReference type="EMBL" id="CP093349">
    <property type="protein sequence ID" value="WOH10736.1"/>
    <property type="molecule type" value="Genomic_DNA"/>
</dbReference>
<feature type="domain" description="F-box" evidence="1">
    <location>
        <begin position="19"/>
        <end position="55"/>
    </location>
</feature>
<sequence>MGSRAKKKARTLPQHLGDEDRISRLPDELIHKILSFVDAKQAVETGTLSRRWRFLWTTLPFLSFGPYENSEPKNVGKLIRHVLSKRNHQSHVSDLKFCVYEKGCSEKLFEYFVDYASFHGVQSLYLELSPDYKPFKLSTFNSMSLNKLTLNVRLEECELQSGVWDLPALTSLDLKHVCGYEDLYRSNSWLKDSLFTCLPALTTLSLDDWNLSHLQLDGERVGSNMSDNLSALVNLKNLTLSLTSNYQETFISCPPQLLNLSIKASLWSYTCNVVVSAPKLCNFTAFGILTVTVGVPELENVNISLQGWFGNMELTRRKQFYRRLTVMLSGLGNAKNLTFDLESIEVNLYMLSD</sequence>
<reference evidence="2" key="1">
    <citation type="journal article" date="2016" name="Nat. Genet.">
        <title>A high-quality carrot genome assembly provides new insights into carotenoid accumulation and asterid genome evolution.</title>
        <authorList>
            <person name="Iorizzo M."/>
            <person name="Ellison S."/>
            <person name="Senalik D."/>
            <person name="Zeng P."/>
            <person name="Satapoomin P."/>
            <person name="Huang J."/>
            <person name="Bowman M."/>
            <person name="Iovene M."/>
            <person name="Sanseverino W."/>
            <person name="Cavagnaro P."/>
            <person name="Yildiz M."/>
            <person name="Macko-Podgorni A."/>
            <person name="Moranska E."/>
            <person name="Grzebelus E."/>
            <person name="Grzebelus D."/>
            <person name="Ashrafi H."/>
            <person name="Zheng Z."/>
            <person name="Cheng S."/>
            <person name="Spooner D."/>
            <person name="Van Deynze A."/>
            <person name="Simon P."/>
        </authorList>
    </citation>
    <scope>NUCLEOTIDE SEQUENCE</scope>
    <source>
        <tissue evidence="2">Leaf</tissue>
    </source>
</reference>
<gene>
    <name evidence="2" type="ORF">DCAR_0730206</name>
</gene>
<dbReference type="SUPFAM" id="SSF81383">
    <property type="entry name" value="F-box domain"/>
    <property type="match status" value="1"/>
</dbReference>
<accession>A0AAF0XM95</accession>
<dbReference type="AlphaFoldDB" id="A0AAF0XM95"/>
<dbReference type="Proteomes" id="UP000077755">
    <property type="component" value="Chromosome 7"/>
</dbReference>
<dbReference type="CDD" id="cd22160">
    <property type="entry name" value="F-box_AtFBL13-like"/>
    <property type="match status" value="1"/>
</dbReference>
<dbReference type="InterPro" id="IPR053781">
    <property type="entry name" value="F-box_AtFBL13-like"/>
</dbReference>
<dbReference type="Gene3D" id="3.80.10.10">
    <property type="entry name" value="Ribonuclease Inhibitor"/>
    <property type="match status" value="1"/>
</dbReference>
<evidence type="ECO:0000313" key="2">
    <source>
        <dbReference type="EMBL" id="WOH10736.1"/>
    </source>
</evidence>
<dbReference type="Gene3D" id="1.20.1280.50">
    <property type="match status" value="1"/>
</dbReference>
<name>A0AAF0XM95_DAUCS</name>
<keyword evidence="3" id="KW-1185">Reference proteome</keyword>
<proteinExistence type="predicted"/>
<dbReference type="InterPro" id="IPR036047">
    <property type="entry name" value="F-box-like_dom_sf"/>
</dbReference>
<dbReference type="InterPro" id="IPR032675">
    <property type="entry name" value="LRR_dom_sf"/>
</dbReference>
<dbReference type="InterPro" id="IPR001810">
    <property type="entry name" value="F-box_dom"/>
</dbReference>
<evidence type="ECO:0000259" key="1">
    <source>
        <dbReference type="PROSITE" id="PS50181"/>
    </source>
</evidence>
<dbReference type="SUPFAM" id="SSF52047">
    <property type="entry name" value="RNI-like"/>
    <property type="match status" value="1"/>
</dbReference>
<dbReference type="Pfam" id="PF00646">
    <property type="entry name" value="F-box"/>
    <property type="match status" value="1"/>
</dbReference>
<reference evidence="2" key="2">
    <citation type="submission" date="2022-03" db="EMBL/GenBank/DDBJ databases">
        <title>Draft title - Genomic analysis of global carrot germplasm unveils the trajectory of domestication and the origin of high carotenoid orange carrot.</title>
        <authorList>
            <person name="Iorizzo M."/>
            <person name="Ellison S."/>
            <person name="Senalik D."/>
            <person name="Macko-Podgorni A."/>
            <person name="Grzebelus D."/>
            <person name="Bostan H."/>
            <person name="Rolling W."/>
            <person name="Curaba J."/>
            <person name="Simon P."/>
        </authorList>
    </citation>
    <scope>NUCLEOTIDE SEQUENCE</scope>
    <source>
        <tissue evidence="2">Leaf</tissue>
    </source>
</reference>
<protein>
    <recommendedName>
        <fullName evidence="1">F-box domain-containing protein</fullName>
    </recommendedName>
</protein>
<organism evidence="2 3">
    <name type="scientific">Daucus carota subsp. sativus</name>
    <name type="common">Carrot</name>
    <dbReference type="NCBI Taxonomy" id="79200"/>
    <lineage>
        <taxon>Eukaryota</taxon>
        <taxon>Viridiplantae</taxon>
        <taxon>Streptophyta</taxon>
        <taxon>Embryophyta</taxon>
        <taxon>Tracheophyta</taxon>
        <taxon>Spermatophyta</taxon>
        <taxon>Magnoliopsida</taxon>
        <taxon>eudicotyledons</taxon>
        <taxon>Gunneridae</taxon>
        <taxon>Pentapetalae</taxon>
        <taxon>asterids</taxon>
        <taxon>campanulids</taxon>
        <taxon>Apiales</taxon>
        <taxon>Apiaceae</taxon>
        <taxon>Apioideae</taxon>
        <taxon>Scandiceae</taxon>
        <taxon>Daucinae</taxon>
        <taxon>Daucus</taxon>
        <taxon>Daucus sect. Daucus</taxon>
    </lineage>
</organism>
<dbReference type="PANTHER" id="PTHR32212">
    <property type="entry name" value="CYCLIN-LIKE F-BOX"/>
    <property type="match status" value="1"/>
</dbReference>